<keyword evidence="2" id="KW-1003">Cell membrane</keyword>
<evidence type="ECO:0000313" key="8">
    <source>
        <dbReference type="Proteomes" id="UP000238326"/>
    </source>
</evidence>
<accession>A0A2S9KCJ9</accession>
<dbReference type="PANTHER" id="PTHR33931">
    <property type="entry name" value="HOLIN-LIKE PROTEIN CIDA-RELATED"/>
    <property type="match status" value="1"/>
</dbReference>
<dbReference type="EMBL" id="PVLR01000036">
    <property type="protein sequence ID" value="PRD68168.1"/>
    <property type="molecule type" value="Genomic_DNA"/>
</dbReference>
<keyword evidence="4 6" id="KW-1133">Transmembrane helix</keyword>
<feature type="transmembrane region" description="Helical" evidence="6">
    <location>
        <begin position="57"/>
        <end position="78"/>
    </location>
</feature>
<keyword evidence="7" id="KW-0378">Hydrolase</keyword>
<gene>
    <name evidence="7" type="ORF">C6P61_12320</name>
</gene>
<evidence type="ECO:0000313" key="7">
    <source>
        <dbReference type="EMBL" id="PRD68168.1"/>
    </source>
</evidence>
<dbReference type="Pfam" id="PF03788">
    <property type="entry name" value="LrgA"/>
    <property type="match status" value="1"/>
</dbReference>
<dbReference type="RefSeq" id="WP_105730227.1">
    <property type="nucleotide sequence ID" value="NZ_DAIPCI010000025.1"/>
</dbReference>
<evidence type="ECO:0000256" key="1">
    <source>
        <dbReference type="ARBA" id="ARBA00004651"/>
    </source>
</evidence>
<reference evidence="7 8" key="1">
    <citation type="submission" date="2018-03" db="EMBL/GenBank/DDBJ databases">
        <title>Comparative genomics illustrates the genes involved in a hyperalkaliphilic mechanisms of Serpentinomonas isolated from highly-alkaline calcium-rich serpentinized springs.</title>
        <authorList>
            <person name="Suzuki S."/>
            <person name="Ishii S."/>
            <person name="Walworth N."/>
            <person name="Bird L."/>
            <person name="Kuenen J.G."/>
            <person name="Nealson K.H."/>
        </authorList>
    </citation>
    <scope>NUCLEOTIDE SEQUENCE [LARGE SCALE GENOMIC DNA]</scope>
    <source>
        <strain evidence="7 8">83</strain>
    </source>
</reference>
<evidence type="ECO:0000256" key="3">
    <source>
        <dbReference type="ARBA" id="ARBA00022692"/>
    </source>
</evidence>
<comment type="caution">
    <text evidence="7">The sequence shown here is derived from an EMBL/GenBank/DDBJ whole genome shotgun (WGS) entry which is preliminary data.</text>
</comment>
<organism evidence="7 8">
    <name type="scientific">Malikia spinosa</name>
    <dbReference type="NCBI Taxonomy" id="86180"/>
    <lineage>
        <taxon>Bacteria</taxon>
        <taxon>Pseudomonadati</taxon>
        <taxon>Pseudomonadota</taxon>
        <taxon>Betaproteobacteria</taxon>
        <taxon>Burkholderiales</taxon>
        <taxon>Comamonadaceae</taxon>
        <taxon>Malikia</taxon>
    </lineage>
</organism>
<evidence type="ECO:0000256" key="6">
    <source>
        <dbReference type="SAM" id="Phobius"/>
    </source>
</evidence>
<dbReference type="GO" id="GO:0016787">
    <property type="term" value="F:hydrolase activity"/>
    <property type="evidence" value="ECO:0007669"/>
    <property type="project" value="UniProtKB-KW"/>
</dbReference>
<feature type="transmembrane region" description="Helical" evidence="6">
    <location>
        <begin position="84"/>
        <end position="109"/>
    </location>
</feature>
<feature type="transmembrane region" description="Helical" evidence="6">
    <location>
        <begin position="25"/>
        <end position="45"/>
    </location>
</feature>
<dbReference type="InterPro" id="IPR005538">
    <property type="entry name" value="LrgA/CidA"/>
</dbReference>
<dbReference type="PANTHER" id="PTHR33931:SF2">
    <property type="entry name" value="HOLIN-LIKE PROTEIN CIDA"/>
    <property type="match status" value="1"/>
</dbReference>
<dbReference type="AlphaFoldDB" id="A0A2S9KCJ9"/>
<dbReference type="Proteomes" id="UP000238326">
    <property type="component" value="Unassembled WGS sequence"/>
</dbReference>
<protein>
    <submittedName>
        <fullName evidence="7">Murein hydrolase regulator LrgA</fullName>
    </submittedName>
</protein>
<keyword evidence="5 6" id="KW-0472">Membrane</keyword>
<keyword evidence="3 6" id="KW-0812">Transmembrane</keyword>
<evidence type="ECO:0000256" key="4">
    <source>
        <dbReference type="ARBA" id="ARBA00022989"/>
    </source>
</evidence>
<proteinExistence type="predicted"/>
<dbReference type="GO" id="GO:0005886">
    <property type="term" value="C:plasma membrane"/>
    <property type="evidence" value="ECO:0007669"/>
    <property type="project" value="UniProtKB-SubCell"/>
</dbReference>
<evidence type="ECO:0000256" key="2">
    <source>
        <dbReference type="ARBA" id="ARBA00022475"/>
    </source>
</evidence>
<keyword evidence="8" id="KW-1185">Reference proteome</keyword>
<name>A0A2S9KCJ9_9BURK</name>
<sequence length="119" mass="12698">MIQGFSWLLLFQLVGELLVLGLDWPVPGPVAGMALLFLALLWRGGPGRRLAQTSSQLLQHLSLLFVPAGAGVVLYGALLAREGWSLALALVASTLLAMAVAALLLRVLLRRSRRGSEEG</sequence>
<comment type="subcellular location">
    <subcellularLocation>
        <location evidence="1">Cell membrane</location>
        <topology evidence="1">Multi-pass membrane protein</topology>
    </subcellularLocation>
</comment>
<evidence type="ECO:0000256" key="5">
    <source>
        <dbReference type="ARBA" id="ARBA00023136"/>
    </source>
</evidence>